<evidence type="ECO:0000256" key="6">
    <source>
        <dbReference type="PIRNR" id="PIRNR003101"/>
    </source>
</evidence>
<dbReference type="GO" id="GO:0043093">
    <property type="term" value="P:FtsZ-dependent cytokinesis"/>
    <property type="evidence" value="ECO:0007669"/>
    <property type="project" value="UniProtKB-UniRule"/>
</dbReference>
<dbReference type="SMART" id="SM00842">
    <property type="entry name" value="FtsA"/>
    <property type="match status" value="1"/>
</dbReference>
<keyword evidence="4 5" id="KW-0131">Cell cycle</keyword>
<dbReference type="PANTHER" id="PTHR32432">
    <property type="entry name" value="CELL DIVISION PROTEIN FTSA-RELATED"/>
    <property type="match status" value="1"/>
</dbReference>
<dbReference type="InterPro" id="IPR043129">
    <property type="entry name" value="ATPase_NBD"/>
</dbReference>
<keyword evidence="3 5" id="KW-0472">Membrane</keyword>
<dbReference type="PIRSF" id="PIRSF003101">
    <property type="entry name" value="FtsA"/>
    <property type="match status" value="1"/>
</dbReference>
<evidence type="ECO:0000256" key="2">
    <source>
        <dbReference type="ARBA" id="ARBA00022618"/>
    </source>
</evidence>
<sequence>MNSQAVVALDIGTHTIKMGVAKRKEGGEVEVLGLVQEPSSGVRKGSCVNPEETALKILAAKQRLENLSSQRIRAVIVNIGGSHIFSTTSHGIVAVSRADGHISQEDVERVVSAAGVFPLKSNNEILESFPQKFIVDGENTTKEVVGMKGMRLEADILAVCAFSPYLKNLTDAVFGADIEILDIVPSPLMGAWSVLTPRQKELGVALIDLGAGTTNLAVFEEGELIHASVFPVGSGNITSDIAIGLRTEHDTAERIKKEFGSLGKTSGKRKERFESSEGEILNFSPKGLSRIIEMRVKELFQFIGKELKSIERQGSLPSGVVLTGGGAKLPGIAEFAKKELKLPAKLGSPHEIVTFETDPAFFGVMGLASRVLQEGEQTISSLPGASVAQKLKKIFRVFIP</sequence>
<evidence type="ECO:0000313" key="8">
    <source>
        <dbReference type="EMBL" id="OHA69086.1"/>
    </source>
</evidence>
<keyword evidence="1 5" id="KW-1003">Cell membrane</keyword>
<evidence type="ECO:0000256" key="5">
    <source>
        <dbReference type="HAMAP-Rule" id="MF_02033"/>
    </source>
</evidence>
<dbReference type="Proteomes" id="UP000178529">
    <property type="component" value="Unassembled WGS sequence"/>
</dbReference>
<evidence type="ECO:0000256" key="3">
    <source>
        <dbReference type="ARBA" id="ARBA00023136"/>
    </source>
</evidence>
<dbReference type="Gene3D" id="3.30.420.40">
    <property type="match status" value="2"/>
</dbReference>
<comment type="similarity">
    <text evidence="5 6">Belongs to the FtsA/MreB family.</text>
</comment>
<comment type="function">
    <text evidence="5 6">Cell division protein that is involved in the assembly of the Z ring. May serve as a membrane anchor for the Z ring.</text>
</comment>
<organism evidence="8 9">
    <name type="scientific">Candidatus Wildermuthbacteria bacterium RIFCSPHIGHO2_02_FULL_48_16</name>
    <dbReference type="NCBI Taxonomy" id="1802453"/>
    <lineage>
        <taxon>Bacteria</taxon>
        <taxon>Candidatus Wildermuthiibacteriota</taxon>
    </lineage>
</organism>
<protein>
    <recommendedName>
        <fullName evidence="5 6">Cell division protein FtsA</fullName>
    </recommendedName>
</protein>
<evidence type="ECO:0000256" key="4">
    <source>
        <dbReference type="ARBA" id="ARBA00023306"/>
    </source>
</evidence>
<dbReference type="SUPFAM" id="SSF53067">
    <property type="entry name" value="Actin-like ATPase domain"/>
    <property type="match status" value="2"/>
</dbReference>
<accession>A0A1G2R8A5</accession>
<proteinExistence type="inferred from homology"/>
<gene>
    <name evidence="5" type="primary">ftsA</name>
    <name evidence="8" type="ORF">A3J68_01385</name>
</gene>
<name>A0A1G2R8A5_9BACT</name>
<dbReference type="Pfam" id="PF14450">
    <property type="entry name" value="FtsA"/>
    <property type="match status" value="1"/>
</dbReference>
<dbReference type="GO" id="GO:0032153">
    <property type="term" value="C:cell division site"/>
    <property type="evidence" value="ECO:0007669"/>
    <property type="project" value="UniProtKB-UniRule"/>
</dbReference>
<dbReference type="AlphaFoldDB" id="A0A1G2R8A5"/>
<dbReference type="InterPro" id="IPR020823">
    <property type="entry name" value="Cell_div_FtsA"/>
</dbReference>
<dbReference type="InterPro" id="IPR050696">
    <property type="entry name" value="FtsA/MreB"/>
</dbReference>
<dbReference type="EMBL" id="MHTY01000008">
    <property type="protein sequence ID" value="OHA69086.1"/>
    <property type="molecule type" value="Genomic_DNA"/>
</dbReference>
<comment type="subcellular location">
    <subcellularLocation>
        <location evidence="5">Cell membrane</location>
        <topology evidence="5">Peripheral membrane protein</topology>
        <orientation evidence="5">Cytoplasmic side</orientation>
    </subcellularLocation>
    <text evidence="5">Localizes to the Z ring in an FtsZ-dependent manner. Targeted to the membrane through a conserved C-terminal amphipathic helix.</text>
</comment>
<dbReference type="CDD" id="cd24048">
    <property type="entry name" value="ASKHA_NBD_FtsA"/>
    <property type="match status" value="1"/>
</dbReference>
<dbReference type="HAMAP" id="MF_02033">
    <property type="entry name" value="FtsA"/>
    <property type="match status" value="1"/>
</dbReference>
<comment type="subunit">
    <text evidence="5">Self-interacts. Interacts with FtsZ.</text>
</comment>
<dbReference type="PANTHER" id="PTHR32432:SF4">
    <property type="entry name" value="CELL DIVISION PROTEIN FTSA"/>
    <property type="match status" value="1"/>
</dbReference>
<comment type="caution">
    <text evidence="8">The sequence shown here is derived from an EMBL/GenBank/DDBJ whole genome shotgun (WGS) entry which is preliminary data.</text>
</comment>
<dbReference type="NCBIfam" id="TIGR01174">
    <property type="entry name" value="ftsA"/>
    <property type="match status" value="1"/>
</dbReference>
<feature type="domain" description="SHS2" evidence="7">
    <location>
        <begin position="6"/>
        <end position="194"/>
    </location>
</feature>
<evidence type="ECO:0000259" key="7">
    <source>
        <dbReference type="SMART" id="SM00842"/>
    </source>
</evidence>
<dbReference type="Pfam" id="PF02491">
    <property type="entry name" value="SHS2_FTSA"/>
    <property type="match status" value="1"/>
</dbReference>
<reference evidence="8 9" key="1">
    <citation type="journal article" date="2016" name="Nat. Commun.">
        <title>Thousands of microbial genomes shed light on interconnected biogeochemical processes in an aquifer system.</title>
        <authorList>
            <person name="Anantharaman K."/>
            <person name="Brown C.T."/>
            <person name="Hug L.A."/>
            <person name="Sharon I."/>
            <person name="Castelle C.J."/>
            <person name="Probst A.J."/>
            <person name="Thomas B.C."/>
            <person name="Singh A."/>
            <person name="Wilkins M.J."/>
            <person name="Karaoz U."/>
            <person name="Brodie E.L."/>
            <person name="Williams K.H."/>
            <person name="Hubbard S.S."/>
            <person name="Banfield J.F."/>
        </authorList>
    </citation>
    <scope>NUCLEOTIDE SEQUENCE [LARGE SCALE GENOMIC DNA]</scope>
</reference>
<dbReference type="GO" id="GO:0009898">
    <property type="term" value="C:cytoplasmic side of plasma membrane"/>
    <property type="evidence" value="ECO:0007669"/>
    <property type="project" value="UniProtKB-UniRule"/>
</dbReference>
<evidence type="ECO:0000313" key="9">
    <source>
        <dbReference type="Proteomes" id="UP000178529"/>
    </source>
</evidence>
<evidence type="ECO:0000256" key="1">
    <source>
        <dbReference type="ARBA" id="ARBA00022475"/>
    </source>
</evidence>
<dbReference type="InterPro" id="IPR003494">
    <property type="entry name" value="SHS2_FtsA"/>
</dbReference>
<keyword evidence="2 5" id="KW-0132">Cell division</keyword>